<sequence length="123" mass="13200">MRLQEATRQDTNSVFLLRERFMRMRRAIATTAVGTALLLGGSVGPALAASSDATAAATVGSNRVAQGEEEASGAAGVAHYWATYPDIWTCTGAGAAVLHSNPSRYYHAECTQSGTQFKLWIWY</sequence>
<name>A0A0P4R615_9ACTN</name>
<reference evidence="2" key="1">
    <citation type="submission" date="2014-09" db="EMBL/GenBank/DDBJ databases">
        <title>Whole genome shotgun sequence of Streptomyces sp. NBRC 110027.</title>
        <authorList>
            <person name="Komaki H."/>
            <person name="Ichikawa N."/>
            <person name="Katano-Makiyama Y."/>
            <person name="Hosoyama A."/>
            <person name="Hashimoto M."/>
            <person name="Uohara A."/>
            <person name="Kitahashi Y."/>
            <person name="Ohji S."/>
            <person name="Kimura A."/>
            <person name="Yamazoe A."/>
            <person name="Igarashi Y."/>
            <person name="Fujita N."/>
        </authorList>
    </citation>
    <scope>NUCLEOTIDE SEQUENCE [LARGE SCALE GENOMIC DNA]</scope>
    <source>
        <strain evidence="2">NBRC 110027</strain>
    </source>
</reference>
<evidence type="ECO:0000313" key="1">
    <source>
        <dbReference type="EMBL" id="GAO08337.1"/>
    </source>
</evidence>
<proteinExistence type="predicted"/>
<organism evidence="1 2">
    <name type="scientific">Streptomyces lydicamycinicus</name>
    <dbReference type="NCBI Taxonomy" id="1546107"/>
    <lineage>
        <taxon>Bacteria</taxon>
        <taxon>Bacillati</taxon>
        <taxon>Actinomycetota</taxon>
        <taxon>Actinomycetes</taxon>
        <taxon>Kitasatosporales</taxon>
        <taxon>Streptomycetaceae</taxon>
        <taxon>Streptomyces</taxon>
    </lineage>
</organism>
<reference evidence="1 2" key="2">
    <citation type="journal article" date="2015" name="Stand. Genomic Sci.">
        <title>Draft genome sequence of marine-derived Streptomyces sp. TP-A0598, a producer of anti-MRSA antibiotic lydicamycins.</title>
        <authorList>
            <person name="Komaki H."/>
            <person name="Ichikawa N."/>
            <person name="Hosoyama A."/>
            <person name="Fujita N."/>
            <person name="Igarashi Y."/>
        </authorList>
    </citation>
    <scope>NUCLEOTIDE SEQUENCE [LARGE SCALE GENOMIC DNA]</scope>
    <source>
        <strain evidence="1 2">NBRC 110027</strain>
    </source>
</reference>
<protein>
    <submittedName>
        <fullName evidence="1">Uncharacterized protein</fullName>
    </submittedName>
</protein>
<keyword evidence="2" id="KW-1185">Reference proteome</keyword>
<comment type="caution">
    <text evidence="1">The sequence shown here is derived from an EMBL/GenBank/DDBJ whole genome shotgun (WGS) entry which is preliminary data.</text>
</comment>
<dbReference type="AlphaFoldDB" id="A0A0P4R615"/>
<gene>
    <name evidence="1" type="ORF">TPA0598_03_07980</name>
</gene>
<evidence type="ECO:0000313" key="2">
    <source>
        <dbReference type="Proteomes" id="UP000048965"/>
    </source>
</evidence>
<dbReference type="EMBL" id="BBNO01000003">
    <property type="protein sequence ID" value="GAO08337.1"/>
    <property type="molecule type" value="Genomic_DNA"/>
</dbReference>
<accession>A0A0P4R615</accession>
<dbReference type="Proteomes" id="UP000048965">
    <property type="component" value="Unassembled WGS sequence"/>
</dbReference>